<comment type="similarity">
    <text evidence="5">Belongs to the Fanconi anemia protein FANCD2 family.</text>
</comment>
<dbReference type="GO" id="GO:0007129">
    <property type="term" value="P:homologous chromosome pairing at meiosis"/>
    <property type="evidence" value="ECO:0007669"/>
    <property type="project" value="TreeGrafter"/>
</dbReference>
<dbReference type="Ensembl" id="ENSHHUT00000020897.1">
    <property type="protein sequence ID" value="ENSHHUP00000020151.1"/>
    <property type="gene ID" value="ENSHHUG00000012608.1"/>
</dbReference>
<dbReference type="GO" id="GO:0036297">
    <property type="term" value="P:interstrand cross-link repair"/>
    <property type="evidence" value="ECO:0007669"/>
    <property type="project" value="TreeGrafter"/>
</dbReference>
<dbReference type="GeneTree" id="ENSGT00390000016970"/>
<reference evidence="8" key="1">
    <citation type="submission" date="2018-06" db="EMBL/GenBank/DDBJ databases">
        <title>Genome assembly of Danube salmon.</title>
        <authorList>
            <person name="Macqueen D.J."/>
            <person name="Gundappa M.K."/>
        </authorList>
    </citation>
    <scope>NUCLEOTIDE SEQUENCE [LARGE SCALE GENOMIC DNA]</scope>
</reference>
<dbReference type="STRING" id="62062.ENSHHUP00000020151"/>
<keyword evidence="8" id="KW-1185">Reference proteome</keyword>
<evidence type="ECO:0000313" key="8">
    <source>
        <dbReference type="Proteomes" id="UP000314982"/>
    </source>
</evidence>
<dbReference type="GO" id="GO:1990918">
    <property type="term" value="P:double-strand break repair involved in meiotic recombination"/>
    <property type="evidence" value="ECO:0007669"/>
    <property type="project" value="TreeGrafter"/>
</dbReference>
<feature type="compositionally biased region" description="Basic and acidic residues" evidence="6">
    <location>
        <begin position="148"/>
        <end position="157"/>
    </location>
</feature>
<reference evidence="7" key="3">
    <citation type="submission" date="2025-09" db="UniProtKB">
        <authorList>
            <consortium name="Ensembl"/>
        </authorList>
    </citation>
    <scope>IDENTIFICATION</scope>
</reference>
<dbReference type="InterPro" id="IPR029448">
    <property type="entry name" value="FANCD2"/>
</dbReference>
<accession>A0A4W5L4J5</accession>
<evidence type="ECO:0000256" key="4">
    <source>
        <dbReference type="ARBA" id="ARBA00023242"/>
    </source>
</evidence>
<evidence type="ECO:0000256" key="6">
    <source>
        <dbReference type="SAM" id="MobiDB-lite"/>
    </source>
</evidence>
<name>A0A4W5L4J5_9TELE</name>
<protein>
    <submittedName>
        <fullName evidence="7">Uncharacterized protein</fullName>
    </submittedName>
</protein>
<evidence type="ECO:0000256" key="1">
    <source>
        <dbReference type="ARBA" id="ARBA00004123"/>
    </source>
</evidence>
<dbReference type="PANTHER" id="PTHR32086">
    <property type="entry name" value="FANCONI ANEMIA GROUP D2 PROTEIN"/>
    <property type="match status" value="1"/>
</dbReference>
<feature type="compositionally biased region" description="Polar residues" evidence="6">
    <location>
        <begin position="129"/>
        <end position="139"/>
    </location>
</feature>
<evidence type="ECO:0000313" key="7">
    <source>
        <dbReference type="Ensembl" id="ENSHHUP00000020151.1"/>
    </source>
</evidence>
<dbReference type="GO" id="GO:0000793">
    <property type="term" value="C:condensed chromosome"/>
    <property type="evidence" value="ECO:0007669"/>
    <property type="project" value="TreeGrafter"/>
</dbReference>
<evidence type="ECO:0000256" key="3">
    <source>
        <dbReference type="ARBA" id="ARBA00022843"/>
    </source>
</evidence>
<evidence type="ECO:0000256" key="2">
    <source>
        <dbReference type="ARBA" id="ARBA00022499"/>
    </source>
</evidence>
<dbReference type="Pfam" id="PF14631">
    <property type="entry name" value="FancD2"/>
    <property type="match status" value="1"/>
</dbReference>
<dbReference type="GO" id="GO:0031573">
    <property type="term" value="P:mitotic intra-S DNA damage checkpoint signaling"/>
    <property type="evidence" value="ECO:0007669"/>
    <property type="project" value="TreeGrafter"/>
</dbReference>
<feature type="region of interest" description="Disordered" evidence="6">
    <location>
        <begin position="121"/>
        <end position="159"/>
    </location>
</feature>
<keyword evidence="3" id="KW-0832">Ubl conjugation</keyword>
<keyword evidence="4" id="KW-0539">Nucleus</keyword>
<keyword evidence="2" id="KW-1017">Isopeptide bond</keyword>
<dbReference type="PANTHER" id="PTHR32086:SF0">
    <property type="entry name" value="FANCONI ANEMIA GROUP D2 PROTEIN"/>
    <property type="match status" value="1"/>
</dbReference>
<dbReference type="AlphaFoldDB" id="A0A4W5L4J5"/>
<proteinExistence type="inferred from homology"/>
<evidence type="ECO:0000256" key="5">
    <source>
        <dbReference type="ARBA" id="ARBA00093456"/>
    </source>
</evidence>
<dbReference type="GO" id="GO:0070182">
    <property type="term" value="F:DNA polymerase binding"/>
    <property type="evidence" value="ECO:0007669"/>
    <property type="project" value="TreeGrafter"/>
</dbReference>
<dbReference type="GO" id="GO:0005634">
    <property type="term" value="C:nucleus"/>
    <property type="evidence" value="ECO:0007669"/>
    <property type="project" value="UniProtKB-SubCell"/>
</dbReference>
<dbReference type="Proteomes" id="UP000314982">
    <property type="component" value="Unassembled WGS sequence"/>
</dbReference>
<comment type="subcellular location">
    <subcellularLocation>
        <location evidence="1">Nucleus</location>
    </subcellularLocation>
</comment>
<reference evidence="7" key="2">
    <citation type="submission" date="2025-08" db="UniProtKB">
        <authorList>
            <consortium name="Ensembl"/>
        </authorList>
    </citation>
    <scope>IDENTIFICATION</scope>
</reference>
<organism evidence="7 8">
    <name type="scientific">Hucho hucho</name>
    <name type="common">huchen</name>
    <dbReference type="NCBI Taxonomy" id="62062"/>
    <lineage>
        <taxon>Eukaryota</taxon>
        <taxon>Metazoa</taxon>
        <taxon>Chordata</taxon>
        <taxon>Craniata</taxon>
        <taxon>Vertebrata</taxon>
        <taxon>Euteleostomi</taxon>
        <taxon>Actinopterygii</taxon>
        <taxon>Neopterygii</taxon>
        <taxon>Teleostei</taxon>
        <taxon>Protacanthopterygii</taxon>
        <taxon>Salmoniformes</taxon>
        <taxon>Salmonidae</taxon>
        <taxon>Salmoninae</taxon>
        <taxon>Hucho</taxon>
    </lineage>
</organism>
<sequence>MWWRSQRACPSLVEFLSGLSFHTINWFREVVNAFCSQKDPEMKMKVVTRLQNITYLQTLLERTLAEIPGYAPLANFDGESTEGAPVSSSTAVPKKGNIIYLRFPEMRIDTYCGGCLAEGTGKKRKAPAKNSSADNSQLEEGTEAEETQQDHPEKVQEASRPGVSLVSYCPFRELDMEVLSVLQCGLLSRLSAGQ</sequence>